<evidence type="ECO:0000313" key="9">
    <source>
        <dbReference type="EMBL" id="KAK9743393.1"/>
    </source>
</evidence>
<sequence length="1630" mass="181951">MDKSADQPINSTTNTNNGVDFRSPDQKVPRRRFVQSTLFPLKPHGDKTDNSSTKEAKDVEEIKVVDVDDDDDVVECCGSQGSKKKRGRKPKQNSTPQKRRSKKVADSGKDDCIVLMDDTEFRDEASPQQQKEKRQTPTRKGKASGNKRTSNAKTPPRQVAPQTVPDLWQEAKKTAEENSRIFAGKQIHPFFSSWKAGKKDQEIIEVESYGCLDKWKERDADFNPIHVFEDDKDNVNFNDWSNWTFIDEPFSRIPCNQGTKISYFEGSVMFDTGIASNPFGTSLPCKDVSCGQYYGADERDVEITRSGSPVLADVVAPIDLLQNAEKELEESKLFISDDDDKLDSDLELQNVLQDRMMSHYLNRANQPKNSLWTYKYQPEKASEVCGNNEAVKFINDWLRLWHAADFRVRKKSRNDDNFVKDDEYDSDDHDSYAENADEPSDLKNVLLVSGPVGSGKSAAIYACAKEQGFEVIEVNASDWRNGAILKQKFGEAVGLHWLKRSKENHVGSQRKLDFNSSPGALRHGAEVFDLNEDAVEVISMPEEESVGGAGIRTDGGVRTDPSEIKTLLLFEDVDATLCEDRGFISTIQQLADTGRKPMILTSNSENPELPNNLDREEISFTLPSSKELIRHIYLVCAAEKAYLQPHLIERCIDFCGGDIRKSLLYLQFWCQRNGCIKDVKMQSTNRPMMFSLSAMHCTLPKLISWGLPSSLSEFIEAEIAKSQCRVEDHFLSEILEEDESNVLNKLDFYKVEVDIIEAKKQAILRENSFSHVDDDNIAASSLREFFHCSDSPIAFSRRNIRRKLDIVFSDSEDELLSHDKPPVSNALSSHINHNLLPRFGSHVPVPSPVKGVSNEFGDHLLNNGATIPTKMEELSHHFSEAADASHINSLAVCNTSNQSTDLFLHSANANFPGINNHCQQLLDLNSSYCEEPRNPMNLFNEVLSHTLEAQMKMSGKQFSSMSHVLEGIPAMGSGKNQSSNQPNHFGEVMAAETECRFAANHCLNPLSDPLQQCVPTNTTVDRCLFPPTVSADPIICTLGNLGNSSGEGQVHCREASLTELLDWGTVTNRNQVAADESLNQLFEQSIGRVKTTTENIERQQPSFTSPNPFSCHALNFSSNSLGDHSSHPSEANGKGVWNQHSEAGEQTLKFCTTLVGHMSQSKGQHLRPTLEETQQPQQQDTGSYNLNHTLCLLPDVSLKQIEDAGMNSVFHQSLETSNIGFTSCPADGNSNSPPGGKVLRFIEAKSEEQQHQYSDATDFIHTIDRCWSADVSRVPESTFVPETVVNDGAETAVGMDVMEIVSPMTTVDIETSTLRLDVPKIAQVDIDINVNTRNEDTGDSQSDGEHRDASTSGCHVMDECSRMDFCKKPKRLRSSRSELKFPVQEKWNELRLADLRHYYISEHENARQMLDLAFGVSNLISDGDLLLHDCEFLINDSFNQDTGLTEENFTFGWHDQQIQMASTIAELGSCLYAKDINALQLKTGTDYAQNLDWELLTSTNNSITLGKLLRLNRNKSQGSLGDGSSIIDVQSASSSIARVRETCLTNIVRSVTPSKTFLALKGSALHDYLSSLAHISRIEASRLAEREAAQKTQRRRIRATKNYLTSGALDLSPEDISLLNKYNSYGRIPS</sequence>
<keyword evidence="10" id="KW-1185">Reference proteome</keyword>
<evidence type="ECO:0000256" key="6">
    <source>
        <dbReference type="ARBA" id="ARBA00023242"/>
    </source>
</evidence>
<gene>
    <name evidence="9" type="ORF">RND81_03G236100</name>
</gene>
<comment type="similarity">
    <text evidence="2">Belongs to the rad17/RAD24 family.</text>
</comment>
<comment type="caution">
    <text evidence="9">The sequence shown here is derived from an EMBL/GenBank/DDBJ whole genome shotgun (WGS) entry which is preliminary data.</text>
</comment>
<feature type="compositionally biased region" description="Basic residues" evidence="8">
    <location>
        <begin position="82"/>
        <end position="102"/>
    </location>
</feature>
<feature type="compositionally biased region" description="Basic and acidic residues" evidence="8">
    <location>
        <begin position="103"/>
        <end position="112"/>
    </location>
</feature>
<evidence type="ECO:0000256" key="8">
    <source>
        <dbReference type="SAM" id="MobiDB-lite"/>
    </source>
</evidence>
<dbReference type="GO" id="GO:0003689">
    <property type="term" value="F:DNA clamp loader activity"/>
    <property type="evidence" value="ECO:0007669"/>
    <property type="project" value="TreeGrafter"/>
</dbReference>
<keyword evidence="3" id="KW-0547">Nucleotide-binding</keyword>
<dbReference type="GO" id="GO:0006281">
    <property type="term" value="P:DNA repair"/>
    <property type="evidence" value="ECO:0007669"/>
    <property type="project" value="InterPro"/>
</dbReference>
<keyword evidence="7" id="KW-0131">Cell cycle</keyword>
<feature type="compositionally biased region" description="Basic and acidic residues" evidence="8">
    <location>
        <begin position="43"/>
        <end position="66"/>
    </location>
</feature>
<dbReference type="GO" id="GO:0005634">
    <property type="term" value="C:nucleus"/>
    <property type="evidence" value="ECO:0007669"/>
    <property type="project" value="UniProtKB-SubCell"/>
</dbReference>
<feature type="region of interest" description="Disordered" evidence="8">
    <location>
        <begin position="1"/>
        <end position="165"/>
    </location>
</feature>
<keyword evidence="6" id="KW-0539">Nucleus</keyword>
<feature type="region of interest" description="Disordered" evidence="8">
    <location>
        <begin position="417"/>
        <end position="436"/>
    </location>
</feature>
<dbReference type="SUPFAM" id="SSF52540">
    <property type="entry name" value="P-loop containing nucleoside triphosphate hydrolases"/>
    <property type="match status" value="1"/>
</dbReference>
<proteinExistence type="inferred from homology"/>
<dbReference type="GO" id="GO:0000077">
    <property type="term" value="P:DNA damage checkpoint signaling"/>
    <property type="evidence" value="ECO:0007669"/>
    <property type="project" value="TreeGrafter"/>
</dbReference>
<feature type="compositionally biased region" description="Polar residues" evidence="8">
    <location>
        <begin position="7"/>
        <end position="18"/>
    </location>
</feature>
<dbReference type="GO" id="GO:0033314">
    <property type="term" value="P:mitotic DNA replication checkpoint signaling"/>
    <property type="evidence" value="ECO:0007669"/>
    <property type="project" value="TreeGrafter"/>
</dbReference>
<dbReference type="Gene3D" id="3.40.50.300">
    <property type="entry name" value="P-loop containing nucleotide triphosphate hydrolases"/>
    <property type="match status" value="1"/>
</dbReference>
<protein>
    <recommendedName>
        <fullName evidence="11">AAA+ ATPase domain-containing protein</fullName>
    </recommendedName>
</protein>
<dbReference type="GO" id="GO:0003682">
    <property type="term" value="F:chromatin binding"/>
    <property type="evidence" value="ECO:0007669"/>
    <property type="project" value="TreeGrafter"/>
</dbReference>
<dbReference type="GO" id="GO:0005524">
    <property type="term" value="F:ATP binding"/>
    <property type="evidence" value="ECO:0007669"/>
    <property type="project" value="UniProtKB-KW"/>
</dbReference>
<dbReference type="PANTHER" id="PTHR12172">
    <property type="entry name" value="CELL CYCLE CHECKPOINT PROTEIN RAD17"/>
    <property type="match status" value="1"/>
</dbReference>
<evidence type="ECO:0000313" key="10">
    <source>
        <dbReference type="Proteomes" id="UP001443914"/>
    </source>
</evidence>
<name>A0AAW1M9T6_SAPOF</name>
<organism evidence="9 10">
    <name type="scientific">Saponaria officinalis</name>
    <name type="common">Common soapwort</name>
    <name type="synonym">Lychnis saponaria</name>
    <dbReference type="NCBI Taxonomy" id="3572"/>
    <lineage>
        <taxon>Eukaryota</taxon>
        <taxon>Viridiplantae</taxon>
        <taxon>Streptophyta</taxon>
        <taxon>Embryophyta</taxon>
        <taxon>Tracheophyta</taxon>
        <taxon>Spermatophyta</taxon>
        <taxon>Magnoliopsida</taxon>
        <taxon>eudicotyledons</taxon>
        <taxon>Gunneridae</taxon>
        <taxon>Pentapetalae</taxon>
        <taxon>Caryophyllales</taxon>
        <taxon>Caryophyllaceae</taxon>
        <taxon>Caryophylleae</taxon>
        <taxon>Saponaria</taxon>
    </lineage>
</organism>
<feature type="compositionally biased region" description="Basic and acidic residues" evidence="8">
    <location>
        <begin position="122"/>
        <end position="135"/>
    </location>
</feature>
<dbReference type="EMBL" id="JBDFQZ010000003">
    <property type="protein sequence ID" value="KAK9743392.1"/>
    <property type="molecule type" value="Genomic_DNA"/>
</dbReference>
<evidence type="ECO:0000256" key="4">
    <source>
        <dbReference type="ARBA" id="ARBA00022763"/>
    </source>
</evidence>
<evidence type="ECO:0000256" key="2">
    <source>
        <dbReference type="ARBA" id="ARBA00006168"/>
    </source>
</evidence>
<comment type="subcellular location">
    <subcellularLocation>
        <location evidence="1">Nucleus</location>
    </subcellularLocation>
</comment>
<evidence type="ECO:0000256" key="3">
    <source>
        <dbReference type="ARBA" id="ARBA00022741"/>
    </source>
</evidence>
<dbReference type="PANTHER" id="PTHR12172:SF1">
    <property type="entry name" value="P-LOOP CONTAINING NUCLEOSIDE TRIPHOSPHATE HYDROLASES SUPERFAMILY PROTEIN"/>
    <property type="match status" value="1"/>
</dbReference>
<accession>A0AAW1M9T6</accession>
<feature type="region of interest" description="Disordered" evidence="8">
    <location>
        <begin position="1161"/>
        <end position="1182"/>
    </location>
</feature>
<dbReference type="InterPro" id="IPR027417">
    <property type="entry name" value="P-loop_NTPase"/>
</dbReference>
<evidence type="ECO:0000256" key="5">
    <source>
        <dbReference type="ARBA" id="ARBA00022840"/>
    </source>
</evidence>
<dbReference type="EMBL" id="JBDFQZ010000003">
    <property type="protein sequence ID" value="KAK9743391.1"/>
    <property type="molecule type" value="Genomic_DNA"/>
</dbReference>
<reference evidence="9 10" key="1">
    <citation type="submission" date="2024-03" db="EMBL/GenBank/DDBJ databases">
        <title>WGS assembly of Saponaria officinalis var. Norfolk2.</title>
        <authorList>
            <person name="Jenkins J."/>
            <person name="Shu S."/>
            <person name="Grimwood J."/>
            <person name="Barry K."/>
            <person name="Goodstein D."/>
            <person name="Schmutz J."/>
            <person name="Leebens-Mack J."/>
            <person name="Osbourn A."/>
        </authorList>
    </citation>
    <scope>NUCLEOTIDE SEQUENCE [LARGE SCALE GENOMIC DNA]</scope>
    <source>
        <strain evidence="10">cv. Norfolk2</strain>
        <strain evidence="9">JIC</strain>
        <tissue evidence="9">Leaf</tissue>
    </source>
</reference>
<keyword evidence="5" id="KW-0067">ATP-binding</keyword>
<dbReference type="EMBL" id="JBDFQZ010000003">
    <property type="protein sequence ID" value="KAK9743393.1"/>
    <property type="molecule type" value="Genomic_DNA"/>
</dbReference>
<feature type="region of interest" description="Disordered" evidence="8">
    <location>
        <begin position="1332"/>
        <end position="1352"/>
    </location>
</feature>
<evidence type="ECO:0008006" key="11">
    <source>
        <dbReference type="Google" id="ProtNLM"/>
    </source>
</evidence>
<dbReference type="InterPro" id="IPR004582">
    <property type="entry name" value="Checkpoint_prot_Rad17_Rad24"/>
</dbReference>
<keyword evidence="4" id="KW-0227">DNA damage</keyword>
<evidence type="ECO:0000256" key="1">
    <source>
        <dbReference type="ARBA" id="ARBA00004123"/>
    </source>
</evidence>
<evidence type="ECO:0000256" key="7">
    <source>
        <dbReference type="ARBA" id="ARBA00023306"/>
    </source>
</evidence>
<dbReference type="Proteomes" id="UP001443914">
    <property type="component" value="Unassembled WGS sequence"/>
</dbReference>